<dbReference type="Pfam" id="PF04052">
    <property type="entry name" value="TolB_N"/>
    <property type="match status" value="1"/>
</dbReference>
<organism evidence="7 8">
    <name type="scientific">Puniceispirillum marinum (strain IMCC1322)</name>
    <dbReference type="NCBI Taxonomy" id="488538"/>
    <lineage>
        <taxon>Bacteria</taxon>
        <taxon>Pseudomonadati</taxon>
        <taxon>Pseudomonadota</taxon>
        <taxon>Alphaproteobacteria</taxon>
        <taxon>Candidatus Puniceispirillales</taxon>
        <taxon>Candidatus Puniceispirillaceae</taxon>
        <taxon>Candidatus Puniceispirillum</taxon>
    </lineage>
</organism>
<evidence type="ECO:0000259" key="6">
    <source>
        <dbReference type="Pfam" id="PF04052"/>
    </source>
</evidence>
<keyword evidence="8" id="KW-1185">Reference proteome</keyword>
<protein>
    <recommendedName>
        <fullName evidence="5">Tol-Pal system protein TolB</fullName>
    </recommendedName>
</protein>
<evidence type="ECO:0000313" key="8">
    <source>
        <dbReference type="Proteomes" id="UP000007460"/>
    </source>
</evidence>
<evidence type="ECO:0000313" key="7">
    <source>
        <dbReference type="EMBL" id="ADE40542.1"/>
    </source>
</evidence>
<name>D5BPP0_PUNMI</name>
<dbReference type="SUPFAM" id="SSF52964">
    <property type="entry name" value="TolB, N-terminal domain"/>
    <property type="match status" value="1"/>
</dbReference>
<accession>D5BPP0</accession>
<evidence type="ECO:0000256" key="4">
    <source>
        <dbReference type="ARBA" id="ARBA00022764"/>
    </source>
</evidence>
<dbReference type="GO" id="GO:0042597">
    <property type="term" value="C:periplasmic space"/>
    <property type="evidence" value="ECO:0007669"/>
    <property type="project" value="UniProtKB-SubCell"/>
</dbReference>
<evidence type="ECO:0000256" key="2">
    <source>
        <dbReference type="ARBA" id="ARBA00009820"/>
    </source>
</evidence>
<dbReference type="eggNOG" id="COG0823">
    <property type="taxonomic scope" value="Bacteria"/>
</dbReference>
<dbReference type="InterPro" id="IPR007195">
    <property type="entry name" value="TolB_N"/>
</dbReference>
<dbReference type="PANTHER" id="PTHR36842">
    <property type="entry name" value="PROTEIN TOLB HOMOLOG"/>
    <property type="match status" value="1"/>
</dbReference>
<dbReference type="KEGG" id="apb:SAR116_2299"/>
<dbReference type="InterPro" id="IPR011659">
    <property type="entry name" value="WD40"/>
</dbReference>
<keyword evidence="3 5" id="KW-0732">Signal</keyword>
<dbReference type="Gene3D" id="2.120.10.30">
    <property type="entry name" value="TolB, C-terminal domain"/>
    <property type="match status" value="1"/>
</dbReference>
<dbReference type="Gene3D" id="3.40.50.10070">
    <property type="entry name" value="TolB, N-terminal domain"/>
    <property type="match status" value="1"/>
</dbReference>
<keyword evidence="5" id="KW-0132">Cell division</keyword>
<dbReference type="SUPFAM" id="SSF69304">
    <property type="entry name" value="Tricorn protease N-terminal domain"/>
    <property type="match status" value="1"/>
</dbReference>
<comment type="similarity">
    <text evidence="2 5">Belongs to the TolB family.</text>
</comment>
<sequence length="431" mass="47165">MIMTVMVAGVAHAQLRVVITEGQVAPTPIAIADFTGPDGEVTEIGRQMSAIISNDLESSGLFQPIDSAAFISPPKAPSIRPNFSDWTPVGAKGLLVGSAYTDENGMLQVEFVLWDVVTQKDITQGSGNSDPAGLRQLSHKIADYVYEEFTGDTGYFDTQIVYVAESGSQSQRVKRLAIMDQDGHNHRYLTNGLDLVLTPRFSPTANEVAYLNYFNEEPNVYLLDVFTARTERLGSFPGMTFAPRFGPDGDKLIMSLAKDGLTDIYEMDMRTQSITQLTKSASIDTSPSYSPDGKRIVFNSDRGGSQQLYVMNADGSNVKRISYGDGRYATPVWSPRGDIVAFTKMTGGTFYIGVMNIDGTGERLLAQGFLVEGPTWAPNGRVLMYFKQQPFKDDGSGGKTALYRVDITGFNERRIITPSDASDPAWSPLLR</sequence>
<dbReference type="GO" id="GO:0017038">
    <property type="term" value="P:protein import"/>
    <property type="evidence" value="ECO:0007669"/>
    <property type="project" value="InterPro"/>
</dbReference>
<dbReference type="EMBL" id="CP001751">
    <property type="protein sequence ID" value="ADE40542.1"/>
    <property type="molecule type" value="Genomic_DNA"/>
</dbReference>
<comment type="subcellular location">
    <subcellularLocation>
        <location evidence="1 5">Periplasm</location>
    </subcellularLocation>
</comment>
<dbReference type="HAMAP" id="MF_00671">
    <property type="entry name" value="TolB"/>
    <property type="match status" value="1"/>
</dbReference>
<dbReference type="GO" id="GO:0016787">
    <property type="term" value="F:hydrolase activity"/>
    <property type="evidence" value="ECO:0007669"/>
    <property type="project" value="UniProtKB-KW"/>
</dbReference>
<dbReference type="Pfam" id="PF07676">
    <property type="entry name" value="PD40"/>
    <property type="match status" value="3"/>
</dbReference>
<proteinExistence type="inferred from homology"/>
<evidence type="ECO:0000256" key="3">
    <source>
        <dbReference type="ARBA" id="ARBA00022729"/>
    </source>
</evidence>
<evidence type="ECO:0000256" key="5">
    <source>
        <dbReference type="HAMAP-Rule" id="MF_00671"/>
    </source>
</evidence>
<keyword evidence="5" id="KW-0131">Cell cycle</keyword>
<reference evidence="7 8" key="1">
    <citation type="journal article" date="2010" name="J. Bacteriol.">
        <title>Complete genome sequence of "Candidatus Puniceispirillum marinum" IMCC1322, a representative of the SAR116 clade in the Alphaproteobacteria.</title>
        <authorList>
            <person name="Oh H.M."/>
            <person name="Kwon K.K."/>
            <person name="Kang I."/>
            <person name="Kang S.G."/>
            <person name="Lee J.H."/>
            <person name="Kim S.J."/>
            <person name="Cho J.C."/>
        </authorList>
    </citation>
    <scope>NUCLEOTIDE SEQUENCE [LARGE SCALE GENOMIC DNA]</scope>
    <source>
        <strain evidence="7 8">IMCC1322</strain>
    </source>
</reference>
<keyword evidence="7" id="KW-0378">Hydrolase</keyword>
<feature type="domain" description="TolB N-terminal" evidence="6">
    <location>
        <begin position="15"/>
        <end position="121"/>
    </location>
</feature>
<comment type="function">
    <text evidence="5">Part of the Tol-Pal system, which plays a role in outer membrane invagination during cell division and is important for maintaining outer membrane integrity.</text>
</comment>
<dbReference type="AlphaFoldDB" id="D5BPP0"/>
<keyword evidence="4 5" id="KW-0574">Periplasm</keyword>
<gene>
    <name evidence="5" type="primary">tolB</name>
    <name evidence="7" type="ordered locus">SAR116_2299</name>
</gene>
<dbReference type="PANTHER" id="PTHR36842:SF1">
    <property type="entry name" value="PROTEIN TOLB"/>
    <property type="match status" value="1"/>
</dbReference>
<dbReference type="InterPro" id="IPR014167">
    <property type="entry name" value="Tol-Pal_TolB"/>
</dbReference>
<dbReference type="HOGENOM" id="CLU_047123_0_0_5"/>
<evidence type="ECO:0000256" key="1">
    <source>
        <dbReference type="ARBA" id="ARBA00004418"/>
    </source>
</evidence>
<dbReference type="InterPro" id="IPR011042">
    <property type="entry name" value="6-blade_b-propeller_TolB-like"/>
</dbReference>
<comment type="subunit">
    <text evidence="5">The Tol-Pal system is composed of five core proteins: the inner membrane proteins TolA, TolQ and TolR, the periplasmic protein TolB and the outer membrane protein Pal. They form a network linking the inner and outer membranes and the peptidoglycan layer.</text>
</comment>
<dbReference type="STRING" id="488538.SAR116_2299"/>
<dbReference type="Proteomes" id="UP000007460">
    <property type="component" value="Chromosome"/>
</dbReference>
<dbReference type="GO" id="GO:0051301">
    <property type="term" value="P:cell division"/>
    <property type="evidence" value="ECO:0007669"/>
    <property type="project" value="UniProtKB-UniRule"/>
</dbReference>
<dbReference type="NCBIfam" id="TIGR02800">
    <property type="entry name" value="propeller_TolB"/>
    <property type="match status" value="1"/>
</dbReference>